<keyword evidence="2" id="KW-1185">Reference proteome</keyword>
<dbReference type="RefSeq" id="WP_211043739.1">
    <property type="nucleotide sequence ID" value="NZ_JAELVF020000003.1"/>
</dbReference>
<evidence type="ECO:0000313" key="1">
    <source>
        <dbReference type="EMBL" id="MBU7600363.1"/>
    </source>
</evidence>
<dbReference type="AlphaFoldDB" id="A0A949NB00"/>
<sequence length="181" mass="20086">MNDSDLLVRMITTRKLKPTNTQEALDAIPTTRERIVDWLTEARNSGDTLKFHTLANFAVYLNPPGMAEVLIPIIENREEGYLLEDIVEILGELESAKAVAPVALLLNSRAQGDEIDQSLCLKCINALAIIDTNEARATLEGIALGDNPNLLRWHAALALEIEEELGFDEDLMTGPVHRRET</sequence>
<name>A0A949NB00_9ACTN</name>
<dbReference type="EMBL" id="JAELVF020000003">
    <property type="protein sequence ID" value="MBU7600363.1"/>
    <property type="molecule type" value="Genomic_DNA"/>
</dbReference>
<comment type="caution">
    <text evidence="1">The sequence shown here is derived from an EMBL/GenBank/DDBJ whole genome shotgun (WGS) entry which is preliminary data.</text>
</comment>
<evidence type="ECO:0000313" key="2">
    <source>
        <dbReference type="Proteomes" id="UP000694501"/>
    </source>
</evidence>
<dbReference type="InterPro" id="IPR011989">
    <property type="entry name" value="ARM-like"/>
</dbReference>
<accession>A0A949NB00</accession>
<protein>
    <submittedName>
        <fullName evidence="1">HEAT repeat domain-containing protein</fullName>
    </submittedName>
</protein>
<organism evidence="1 2">
    <name type="scientific">Streptomyces tardus</name>
    <dbReference type="NCBI Taxonomy" id="2780544"/>
    <lineage>
        <taxon>Bacteria</taxon>
        <taxon>Bacillati</taxon>
        <taxon>Actinomycetota</taxon>
        <taxon>Actinomycetes</taxon>
        <taxon>Kitasatosporales</taxon>
        <taxon>Streptomycetaceae</taxon>
        <taxon>Streptomyces</taxon>
    </lineage>
</organism>
<reference evidence="1" key="1">
    <citation type="submission" date="2021-06" db="EMBL/GenBank/DDBJ databases">
        <title>Sequencing of actinobacteria type strains.</title>
        <authorList>
            <person name="Nguyen G.-S."/>
            <person name="Wentzel A."/>
        </authorList>
    </citation>
    <scope>NUCLEOTIDE SEQUENCE</scope>
    <source>
        <strain evidence="1">P38-E01</strain>
    </source>
</reference>
<dbReference type="Gene3D" id="1.25.10.10">
    <property type="entry name" value="Leucine-rich Repeat Variant"/>
    <property type="match status" value="1"/>
</dbReference>
<gene>
    <name evidence="1" type="ORF">JGS22_022695</name>
</gene>
<dbReference type="Proteomes" id="UP000694501">
    <property type="component" value="Unassembled WGS sequence"/>
</dbReference>
<proteinExistence type="predicted"/>